<proteinExistence type="predicted"/>
<dbReference type="InterPro" id="IPR050445">
    <property type="entry name" value="Bact_polysacc_biosynth/exp"/>
</dbReference>
<keyword evidence="1" id="KW-1133">Transmembrane helix</keyword>
<dbReference type="RefSeq" id="WP_025605009.1">
    <property type="nucleotide sequence ID" value="NZ_CP021235.1"/>
</dbReference>
<protein>
    <submittedName>
        <fullName evidence="2">Chain length determinant protein</fullName>
    </submittedName>
</protein>
<keyword evidence="3" id="KW-1185">Reference proteome</keyword>
<evidence type="ECO:0000256" key="1">
    <source>
        <dbReference type="SAM" id="Phobius"/>
    </source>
</evidence>
<dbReference type="KEGG" id="pact:CA264_04610"/>
<accession>A0A1X9YPF9</accession>
<organism evidence="2 3">
    <name type="scientific">Pontibacter actiniarum</name>
    <dbReference type="NCBI Taxonomy" id="323450"/>
    <lineage>
        <taxon>Bacteria</taxon>
        <taxon>Pseudomonadati</taxon>
        <taxon>Bacteroidota</taxon>
        <taxon>Cytophagia</taxon>
        <taxon>Cytophagales</taxon>
        <taxon>Hymenobacteraceae</taxon>
        <taxon>Pontibacter</taxon>
    </lineage>
</organism>
<keyword evidence="1" id="KW-0812">Transmembrane</keyword>
<dbReference type="Proteomes" id="UP000266292">
    <property type="component" value="Chromosome"/>
</dbReference>
<dbReference type="AlphaFoldDB" id="A0A1X9YPF9"/>
<name>A0A1X9YPF9_9BACT</name>
<dbReference type="PANTHER" id="PTHR32309:SF31">
    <property type="entry name" value="CAPSULAR EXOPOLYSACCHARIDE FAMILY"/>
    <property type="match status" value="1"/>
</dbReference>
<evidence type="ECO:0000313" key="3">
    <source>
        <dbReference type="Proteomes" id="UP000266292"/>
    </source>
</evidence>
<sequence length="299" mass="33990">MQNKLKEEWSYSHDEVDLRLVLDRISRGFKAFSKNVKFVLRVMIRRALLLVLFVLVGIGIGYSIYKTAKPYYTSSMTLVLAEIRNQFVENQFKRLSVMVEEDNNEAVARELDITVDAAMQIKELEFFNLDQERIAEDSVLIGSPFEVQVSMYSNELFKVVGPALVTYLENNPYFASKKNVRQREIEGKIAKLKESIASIDSIKTTVVSPTGPVNGFVYGQPIDPTNLYREGLEMYEQQAELEAELDLLNNIQIVNSFTPRLRPTGPNLIKYLAVGGGIAFVIGVIVAVNLERRRRNKLI</sequence>
<feature type="transmembrane region" description="Helical" evidence="1">
    <location>
        <begin position="47"/>
        <end position="65"/>
    </location>
</feature>
<dbReference type="EMBL" id="CP021235">
    <property type="protein sequence ID" value="ARS34778.1"/>
    <property type="molecule type" value="Genomic_DNA"/>
</dbReference>
<dbReference type="OrthoDB" id="979029at2"/>
<keyword evidence="1" id="KW-0472">Membrane</keyword>
<gene>
    <name evidence="2" type="ORF">CA264_04610</name>
</gene>
<dbReference type="PANTHER" id="PTHR32309">
    <property type="entry name" value="TYROSINE-PROTEIN KINASE"/>
    <property type="match status" value="1"/>
</dbReference>
<feature type="transmembrane region" description="Helical" evidence="1">
    <location>
        <begin position="268"/>
        <end position="290"/>
    </location>
</feature>
<evidence type="ECO:0000313" key="2">
    <source>
        <dbReference type="EMBL" id="ARS34778.1"/>
    </source>
</evidence>
<reference evidence="3" key="1">
    <citation type="submission" date="2017-05" db="EMBL/GenBank/DDBJ databases">
        <authorList>
            <person name="Ray J."/>
            <person name="Price M."/>
            <person name="Deutschbauer A."/>
        </authorList>
    </citation>
    <scope>NUCLEOTIDE SEQUENCE [LARGE SCALE GENOMIC DNA]</scope>
    <source>
        <strain evidence="3">DSM 19842</strain>
    </source>
</reference>